<organism evidence="2 3">
    <name type="scientific">Kinneretia aquatilis</name>
    <dbReference type="NCBI Taxonomy" id="2070761"/>
    <lineage>
        <taxon>Bacteria</taxon>
        <taxon>Pseudomonadati</taxon>
        <taxon>Pseudomonadota</taxon>
        <taxon>Betaproteobacteria</taxon>
        <taxon>Burkholderiales</taxon>
        <taxon>Sphaerotilaceae</taxon>
        <taxon>Roseateles</taxon>
    </lineage>
</organism>
<keyword evidence="3" id="KW-1185">Reference proteome</keyword>
<feature type="region of interest" description="Disordered" evidence="1">
    <location>
        <begin position="80"/>
        <end position="100"/>
    </location>
</feature>
<accession>A0A2N8KXG8</accession>
<reference evidence="2 3" key="1">
    <citation type="submission" date="2018-01" db="EMBL/GenBank/DDBJ databases">
        <title>Draft genome sequence of Paucibacter aquatile CR182 isolated from freshwater of the Nakdong River.</title>
        <authorList>
            <person name="Choi A."/>
            <person name="Chung E.J."/>
        </authorList>
    </citation>
    <scope>NUCLEOTIDE SEQUENCE [LARGE SCALE GENOMIC DNA]</scope>
    <source>
        <strain evidence="2 3">CR182</strain>
    </source>
</reference>
<dbReference type="RefSeq" id="WP_102768070.1">
    <property type="nucleotide sequence ID" value="NZ_POSP01000003.1"/>
</dbReference>
<evidence type="ECO:0000313" key="3">
    <source>
        <dbReference type="Proteomes" id="UP000235916"/>
    </source>
</evidence>
<protein>
    <submittedName>
        <fullName evidence="2">Uncharacterized protein</fullName>
    </submittedName>
</protein>
<evidence type="ECO:0000256" key="1">
    <source>
        <dbReference type="SAM" id="MobiDB-lite"/>
    </source>
</evidence>
<dbReference type="AlphaFoldDB" id="A0A2N8KXG8"/>
<evidence type="ECO:0000313" key="2">
    <source>
        <dbReference type="EMBL" id="PND38150.1"/>
    </source>
</evidence>
<sequence length="100" mass="11700">MIANVFAALGLLTCLLLALRMALPAARQRHVDAALRRSWLRLRELASQLRHWRSHRQLRKQAAAEAAELIRRAKARDEVDRDGNVYRPKQFDPKKRRDLH</sequence>
<comment type="caution">
    <text evidence="2">The sequence shown here is derived from an EMBL/GenBank/DDBJ whole genome shotgun (WGS) entry which is preliminary data.</text>
</comment>
<proteinExistence type="predicted"/>
<dbReference type="EMBL" id="POSP01000003">
    <property type="protein sequence ID" value="PND38150.1"/>
    <property type="molecule type" value="Genomic_DNA"/>
</dbReference>
<name>A0A2N8KXG8_9BURK</name>
<dbReference type="Proteomes" id="UP000235916">
    <property type="component" value="Unassembled WGS sequence"/>
</dbReference>
<gene>
    <name evidence="2" type="ORF">C1O66_11890</name>
</gene>